<dbReference type="InterPro" id="IPR012973">
    <property type="entry name" value="NOG_C"/>
</dbReference>
<dbReference type="InterPro" id="IPR006073">
    <property type="entry name" value="GTP-bd"/>
</dbReference>
<keyword evidence="14" id="KW-1185">Reference proteome</keyword>
<dbReference type="InterPro" id="IPR010674">
    <property type="entry name" value="NOG1_Rossman_fold_dom"/>
</dbReference>
<dbReference type="FunFam" id="1.20.120.1190:FF:000001">
    <property type="entry name" value="Nucleolar GTP-binding protein 1"/>
    <property type="match status" value="1"/>
</dbReference>
<name>A0A0K0DCP0_ANGCA</name>
<feature type="region of interest" description="Disordered" evidence="12">
    <location>
        <begin position="559"/>
        <end position="593"/>
    </location>
</feature>
<dbReference type="GO" id="GO:0008168">
    <property type="term" value="F:methyltransferase activity"/>
    <property type="evidence" value="ECO:0007669"/>
    <property type="project" value="UniProtKB-KW"/>
</dbReference>
<dbReference type="Proteomes" id="UP000035642">
    <property type="component" value="Unassembled WGS sequence"/>
</dbReference>
<keyword evidence="5" id="KW-0698">rRNA processing</keyword>
<evidence type="ECO:0000256" key="10">
    <source>
        <dbReference type="ARBA" id="ARBA00023134"/>
    </source>
</evidence>
<evidence type="ECO:0000313" key="15">
    <source>
        <dbReference type="WBParaSite" id="ACAC_0000836401-mRNA-1"/>
    </source>
</evidence>
<evidence type="ECO:0000256" key="3">
    <source>
        <dbReference type="ARBA" id="ARBA00020203"/>
    </source>
</evidence>
<protein>
    <recommendedName>
        <fullName evidence="3">Ribosomal RNA-processing protein 8</fullName>
    </recommendedName>
</protein>
<proteinExistence type="inferred from homology"/>
<dbReference type="InterPro" id="IPR027417">
    <property type="entry name" value="P-loop_NTPase"/>
</dbReference>
<evidence type="ECO:0000256" key="11">
    <source>
        <dbReference type="ARBA" id="ARBA00023242"/>
    </source>
</evidence>
<keyword evidence="6" id="KW-0489">Methyltransferase</keyword>
<dbReference type="PROSITE" id="PS51710">
    <property type="entry name" value="G_OBG"/>
    <property type="match status" value="1"/>
</dbReference>
<keyword evidence="10" id="KW-0342">GTP-binding</keyword>
<dbReference type="WBParaSite" id="ACAC_0000836401-mRNA-1">
    <property type="protein sequence ID" value="ACAC_0000836401-mRNA-1"/>
    <property type="gene ID" value="ACAC_0000836401"/>
</dbReference>
<dbReference type="Gene3D" id="1.20.120.1190">
    <property type="match status" value="1"/>
</dbReference>
<evidence type="ECO:0000256" key="5">
    <source>
        <dbReference type="ARBA" id="ARBA00022552"/>
    </source>
</evidence>
<dbReference type="FunFam" id="3.40.50.300:FF:000496">
    <property type="entry name" value="Nucleolar GTP-binding protein 1"/>
    <property type="match status" value="1"/>
</dbReference>
<dbReference type="PANTHER" id="PTHR45759">
    <property type="entry name" value="NUCLEOLAR GTP-BINDING PROTEIN 1"/>
    <property type="match status" value="1"/>
</dbReference>
<dbReference type="Pfam" id="PF08155">
    <property type="entry name" value="NOGCT"/>
    <property type="match status" value="1"/>
</dbReference>
<dbReference type="InterPro" id="IPR029063">
    <property type="entry name" value="SAM-dependent_MTases_sf"/>
</dbReference>
<reference evidence="15" key="2">
    <citation type="submission" date="2016-04" db="UniProtKB">
        <authorList>
            <consortium name="WormBaseParasite"/>
        </authorList>
    </citation>
    <scope>IDENTIFICATION</scope>
</reference>
<organism evidence="14 15">
    <name type="scientific">Angiostrongylus cantonensis</name>
    <name type="common">Rat lungworm</name>
    <dbReference type="NCBI Taxonomy" id="6313"/>
    <lineage>
        <taxon>Eukaryota</taxon>
        <taxon>Metazoa</taxon>
        <taxon>Ecdysozoa</taxon>
        <taxon>Nematoda</taxon>
        <taxon>Chromadorea</taxon>
        <taxon>Rhabditida</taxon>
        <taxon>Rhabditina</taxon>
        <taxon>Rhabditomorpha</taxon>
        <taxon>Strongyloidea</taxon>
        <taxon>Metastrongylidae</taxon>
        <taxon>Angiostrongylus</taxon>
    </lineage>
</organism>
<reference evidence="14" key="1">
    <citation type="submission" date="2012-09" db="EMBL/GenBank/DDBJ databases">
        <authorList>
            <person name="Martin A.A."/>
        </authorList>
    </citation>
    <scope>NUCLEOTIDE SEQUENCE</scope>
</reference>
<evidence type="ECO:0000259" key="13">
    <source>
        <dbReference type="PROSITE" id="PS51710"/>
    </source>
</evidence>
<dbReference type="InterPro" id="IPR041623">
    <property type="entry name" value="NOG1_N"/>
</dbReference>
<evidence type="ECO:0000256" key="4">
    <source>
        <dbReference type="ARBA" id="ARBA00022517"/>
    </source>
</evidence>
<keyword evidence="11" id="KW-0539">Nucleus</keyword>
<dbReference type="InterPro" id="IPR007823">
    <property type="entry name" value="RRP8"/>
</dbReference>
<dbReference type="InterPro" id="IPR042036">
    <property type="entry name" value="RRP8_N"/>
</dbReference>
<dbReference type="PRINTS" id="PR00326">
    <property type="entry name" value="GTP1OBG"/>
</dbReference>
<evidence type="ECO:0000313" key="14">
    <source>
        <dbReference type="Proteomes" id="UP000035642"/>
    </source>
</evidence>
<feature type="region of interest" description="Disordered" evidence="12">
    <location>
        <begin position="661"/>
        <end position="685"/>
    </location>
</feature>
<comment type="subcellular location">
    <subcellularLocation>
        <location evidence="1">Nucleus</location>
        <location evidence="1">Nucleolus</location>
    </subcellularLocation>
</comment>
<evidence type="ECO:0000256" key="6">
    <source>
        <dbReference type="ARBA" id="ARBA00022603"/>
    </source>
</evidence>
<dbReference type="GO" id="GO:0005525">
    <property type="term" value="F:GTP binding"/>
    <property type="evidence" value="ECO:0007669"/>
    <property type="project" value="UniProtKB-KW"/>
</dbReference>
<evidence type="ECO:0000256" key="7">
    <source>
        <dbReference type="ARBA" id="ARBA00022679"/>
    </source>
</evidence>
<dbReference type="Pfam" id="PF06858">
    <property type="entry name" value="NOG1"/>
    <property type="match status" value="1"/>
</dbReference>
<dbReference type="InterPro" id="IPR031167">
    <property type="entry name" value="G_OBG"/>
</dbReference>
<evidence type="ECO:0000256" key="8">
    <source>
        <dbReference type="ARBA" id="ARBA00022691"/>
    </source>
</evidence>
<feature type="domain" description="OBG-type G" evidence="13">
    <location>
        <begin position="168"/>
        <end position="339"/>
    </location>
</feature>
<dbReference type="SUPFAM" id="SSF52540">
    <property type="entry name" value="P-loop containing nucleoside triphosphate hydrolases"/>
    <property type="match status" value="1"/>
</dbReference>
<evidence type="ECO:0000256" key="2">
    <source>
        <dbReference type="ARBA" id="ARBA00006301"/>
    </source>
</evidence>
<dbReference type="CDD" id="cd02440">
    <property type="entry name" value="AdoMet_MTases"/>
    <property type="match status" value="1"/>
</dbReference>
<dbReference type="STRING" id="6313.A0A0K0DCP0"/>
<dbReference type="Gene3D" id="3.40.50.150">
    <property type="entry name" value="Vaccinia Virus protein VP39"/>
    <property type="match status" value="1"/>
</dbReference>
<dbReference type="Gene3D" id="3.40.50.300">
    <property type="entry name" value="P-loop containing nucleotide triphosphate hydrolases"/>
    <property type="match status" value="1"/>
</dbReference>
<dbReference type="GO" id="GO:0006364">
    <property type="term" value="P:rRNA processing"/>
    <property type="evidence" value="ECO:0007669"/>
    <property type="project" value="UniProtKB-KW"/>
</dbReference>
<dbReference type="Gene3D" id="1.10.10.2150">
    <property type="entry name" value="Ribosomal RNA-processing protein 8, N-terminal domain"/>
    <property type="match status" value="1"/>
</dbReference>
<dbReference type="GO" id="GO:0005730">
    <property type="term" value="C:nucleolus"/>
    <property type="evidence" value="ECO:0007669"/>
    <property type="project" value="UniProtKB-SubCell"/>
</dbReference>
<keyword evidence="8" id="KW-0949">S-adenosyl-L-methionine</keyword>
<evidence type="ECO:0000256" key="12">
    <source>
        <dbReference type="SAM" id="MobiDB-lite"/>
    </source>
</evidence>
<keyword evidence="4" id="KW-0690">Ribosome biogenesis</keyword>
<accession>A0A0K0DCP0</accession>
<comment type="similarity">
    <text evidence="2">Belongs to the methyltransferase superfamily. RRP8 family.</text>
</comment>
<dbReference type="GO" id="GO:0032259">
    <property type="term" value="P:methylation"/>
    <property type="evidence" value="ECO:0007669"/>
    <property type="project" value="UniProtKB-KW"/>
</dbReference>
<dbReference type="Pfam" id="PF17835">
    <property type="entry name" value="NOG1_N"/>
    <property type="match status" value="1"/>
</dbReference>
<dbReference type="SUPFAM" id="SSF53335">
    <property type="entry name" value="S-adenosyl-L-methionine-dependent methyltransferases"/>
    <property type="match status" value="1"/>
</dbReference>
<dbReference type="CDD" id="cd01897">
    <property type="entry name" value="NOG"/>
    <property type="match status" value="1"/>
</dbReference>
<dbReference type="Pfam" id="PF05148">
    <property type="entry name" value="Methyltransf_8"/>
    <property type="match status" value="1"/>
</dbReference>
<dbReference type="AlphaFoldDB" id="A0A0K0DCP0"/>
<keyword evidence="7" id="KW-0808">Transferase</keyword>
<keyword evidence="9" id="KW-0547">Nucleotide-binding</keyword>
<dbReference type="FunFam" id="1.10.10.2150:FF:000001">
    <property type="entry name" value="Ribosomal RNA-processing protein 8"/>
    <property type="match status" value="1"/>
</dbReference>
<evidence type="ECO:0000256" key="9">
    <source>
        <dbReference type="ARBA" id="ARBA00022741"/>
    </source>
</evidence>
<sequence length="925" mass="106529">MQYNFKRITVVPTASELKDVVLSKTQRKTPTVIHRQFAIGRIRAFYARKIKFLQQTLHDKLTQIINEFPKMEEVHPFYSDLMNILYDKDHYKIALGQMNTARHLVDGIAREYVRLMKYGDSLYRCKMLKRAALGRMVKLLKRQKSSFEYLEQVRQHLSRLPSIDPVTRTLILCGFPNVGKSSFINSVTRADVEVQPYAFTTKALYVGHLDYKFLRWQVIDTPGILDHPLEERNTIEMQAITALAHLKAAVIFIMDVSEQCDKTILEQVNLFESIRPLFANKPVLIGLNKVDIKRRSEISSEGVVLLEKLEAEGVPIIETSTITKEGVIGLRDKACDELLAQRVESKLQSKKASAEDTILNRIFVAYPTPRDEKVRAPYIPLAVQQRRQRVQMQEKSIERDKNMQKLERELELELEDDYILDLKKRYLLKNPEEKYDVIPEIWEGHNLADFVDPDVQKASSHLLQKLADLLADEELREKAGEYNSDLDSDDEETKEKLELARQIREKEKLITLENQMNKAKAGRHVSRLNVRKRERSMNSLEERMRELGVEIEPKRMKNLKAQAQKPQHGKKVRVGRSHSLSASRPPPRDELGISDKAKRAKAAKLRANAMKYLKREARKGEADRHVYDLKPKHLFSGKLRKKARMEAKKMERERRKDLQYMDPGTTRMPCESSSGKDKKKKRKVNHVGNEMDSVGKLSLMEDPVQTGLKKLAAGRFRFLNEQLYTSTGAEAYSYFQKDPEAFFCYHNGFAQQVQKWPNHPLEAIIKWLKKKPNGSVVLDMGCGDAKIAASVGDVHKVHSYDLVAMNPLVVACDMAHLPLEASFADIVVFCLSLMGSNLIDYIKEARRVLKYGGILKIAEVASRFLNVRLFCNALCKMGFEQTEKVCYSKTYIFTILLSHAIEISVCFRRRSPIISLYWNSERSGR</sequence>
<evidence type="ECO:0000256" key="1">
    <source>
        <dbReference type="ARBA" id="ARBA00004604"/>
    </source>
</evidence>
<feature type="compositionally biased region" description="Basic residues" evidence="12">
    <location>
        <begin position="567"/>
        <end position="576"/>
    </location>
</feature>